<dbReference type="SUPFAM" id="SSF54495">
    <property type="entry name" value="UBC-like"/>
    <property type="match status" value="1"/>
</dbReference>
<feature type="non-terminal residue" evidence="2">
    <location>
        <position position="1"/>
    </location>
</feature>
<dbReference type="InterPro" id="IPR000608">
    <property type="entry name" value="UBC"/>
</dbReference>
<comment type="caution">
    <text evidence="2">The sequence shown here is derived from an EMBL/GenBank/DDBJ whole genome shotgun (WGS) entry which is preliminary data.</text>
</comment>
<sequence>HDTTANIFYGSTVSGSDSPADEQSSFFSTEIFTINSNNLFNSNNTNKRSFQQQQQVHYQTLKFFFKIITVTLMLTSFEKASTSSYNAQSSAVKRLMREAVELNDPNELFHCQPIENNLFEWHFTIRGPKSTEFEHGIYHGRILFPVEYPMKPPSIVLLTVSHMANNLTQVYTDHLEKRKFFLGQWSF</sequence>
<dbReference type="EMBL" id="CAJOBI010234884">
    <property type="protein sequence ID" value="CAF5072726.1"/>
    <property type="molecule type" value="Genomic_DNA"/>
</dbReference>
<dbReference type="Pfam" id="PF00179">
    <property type="entry name" value="UQ_con"/>
    <property type="match status" value="1"/>
</dbReference>
<evidence type="ECO:0000313" key="3">
    <source>
        <dbReference type="Proteomes" id="UP000676336"/>
    </source>
</evidence>
<gene>
    <name evidence="2" type="ORF">SMN809_LOCUS60370</name>
</gene>
<evidence type="ECO:0000313" key="2">
    <source>
        <dbReference type="EMBL" id="CAF5072726.1"/>
    </source>
</evidence>
<proteinExistence type="predicted"/>
<dbReference type="AlphaFoldDB" id="A0A8S3ED16"/>
<protein>
    <recommendedName>
        <fullName evidence="1">UBC core domain-containing protein</fullName>
    </recommendedName>
</protein>
<evidence type="ECO:0000259" key="1">
    <source>
        <dbReference type="PROSITE" id="PS50127"/>
    </source>
</evidence>
<dbReference type="PANTHER" id="PTHR24067">
    <property type="entry name" value="UBIQUITIN-CONJUGATING ENZYME E2"/>
    <property type="match status" value="1"/>
</dbReference>
<reference evidence="2" key="1">
    <citation type="submission" date="2021-02" db="EMBL/GenBank/DDBJ databases">
        <authorList>
            <person name="Nowell W R."/>
        </authorList>
    </citation>
    <scope>NUCLEOTIDE SEQUENCE</scope>
</reference>
<organism evidence="2 3">
    <name type="scientific">Rotaria magnacalcarata</name>
    <dbReference type="NCBI Taxonomy" id="392030"/>
    <lineage>
        <taxon>Eukaryota</taxon>
        <taxon>Metazoa</taxon>
        <taxon>Spiralia</taxon>
        <taxon>Gnathifera</taxon>
        <taxon>Rotifera</taxon>
        <taxon>Eurotatoria</taxon>
        <taxon>Bdelloidea</taxon>
        <taxon>Philodinida</taxon>
        <taxon>Philodinidae</taxon>
        <taxon>Rotaria</taxon>
    </lineage>
</organism>
<feature type="domain" description="UBC core" evidence="1">
    <location>
        <begin position="90"/>
        <end position="187"/>
    </location>
</feature>
<name>A0A8S3ED16_9BILA</name>
<dbReference type="InterPro" id="IPR050113">
    <property type="entry name" value="Ub_conjugating_enzyme"/>
</dbReference>
<dbReference type="PROSITE" id="PS50127">
    <property type="entry name" value="UBC_2"/>
    <property type="match status" value="1"/>
</dbReference>
<dbReference type="Proteomes" id="UP000676336">
    <property type="component" value="Unassembled WGS sequence"/>
</dbReference>
<dbReference type="Gene3D" id="3.10.110.10">
    <property type="entry name" value="Ubiquitin Conjugating Enzyme"/>
    <property type="match status" value="1"/>
</dbReference>
<dbReference type="InterPro" id="IPR016135">
    <property type="entry name" value="UBQ-conjugating_enzyme/RWD"/>
</dbReference>
<accession>A0A8S3ED16</accession>